<feature type="region of interest" description="Disordered" evidence="1">
    <location>
        <begin position="181"/>
        <end position="210"/>
    </location>
</feature>
<dbReference type="STRING" id="4540.A0A3L6R9W0"/>
<dbReference type="EMBL" id="PQIB02000009">
    <property type="protein sequence ID" value="RLM99091.1"/>
    <property type="molecule type" value="Genomic_DNA"/>
</dbReference>
<feature type="compositionally biased region" description="Gly residues" evidence="1">
    <location>
        <begin position="190"/>
        <end position="205"/>
    </location>
</feature>
<organism evidence="2 3">
    <name type="scientific">Panicum miliaceum</name>
    <name type="common">Proso millet</name>
    <name type="synonym">Broomcorn millet</name>
    <dbReference type="NCBI Taxonomy" id="4540"/>
    <lineage>
        <taxon>Eukaryota</taxon>
        <taxon>Viridiplantae</taxon>
        <taxon>Streptophyta</taxon>
        <taxon>Embryophyta</taxon>
        <taxon>Tracheophyta</taxon>
        <taxon>Spermatophyta</taxon>
        <taxon>Magnoliopsida</taxon>
        <taxon>Liliopsida</taxon>
        <taxon>Poales</taxon>
        <taxon>Poaceae</taxon>
        <taxon>PACMAD clade</taxon>
        <taxon>Panicoideae</taxon>
        <taxon>Panicodae</taxon>
        <taxon>Paniceae</taxon>
        <taxon>Panicinae</taxon>
        <taxon>Panicum</taxon>
        <taxon>Panicum sect. Panicum</taxon>
    </lineage>
</organism>
<sequence length="236" mass="24750">MAESDHRRGVTSVVAGDLLEPPVAAKATTAGNSSYDEEEEDDEEGFTFAAVPRLAAGGAFPDGRIGPVYPVFGRPRSPPLQEPEEDPGTATALVPLGQLLLEERGAPSGQPADDDGGLDGVPAETYCLWSPGASPAPGSRSPSPSPARCRKSGSTGSVLRWRHRVVGRSHSDGQEKFVFLDASSDSERNAGGGHGRMNRGRGGGGDGRKSTFLPYKQDLVGFFANAGALRRSYLPF</sequence>
<dbReference type="PANTHER" id="PTHR33095:SF9">
    <property type="entry name" value="OS05G0568600 PROTEIN"/>
    <property type="match status" value="1"/>
</dbReference>
<dbReference type="Pfam" id="PF07816">
    <property type="entry name" value="DUF1645"/>
    <property type="match status" value="1"/>
</dbReference>
<feature type="region of interest" description="Disordered" evidence="1">
    <location>
        <begin position="1"/>
        <end position="155"/>
    </location>
</feature>
<feature type="compositionally biased region" description="Acidic residues" evidence="1">
    <location>
        <begin position="35"/>
        <end position="45"/>
    </location>
</feature>
<dbReference type="OrthoDB" id="666789at2759"/>
<comment type="caution">
    <text evidence="2">The sequence shown here is derived from an EMBL/GenBank/DDBJ whole genome shotgun (WGS) entry which is preliminary data.</text>
</comment>
<evidence type="ECO:0000313" key="3">
    <source>
        <dbReference type="Proteomes" id="UP000275267"/>
    </source>
</evidence>
<gene>
    <name evidence="2" type="ORF">C2845_PM06G02630</name>
</gene>
<proteinExistence type="predicted"/>
<protein>
    <submittedName>
        <fullName evidence="2">Uncharacterized protein</fullName>
    </submittedName>
</protein>
<reference evidence="3" key="1">
    <citation type="journal article" date="2019" name="Nat. Commun.">
        <title>The genome of broomcorn millet.</title>
        <authorList>
            <person name="Zou C."/>
            <person name="Miki D."/>
            <person name="Li D."/>
            <person name="Tang Q."/>
            <person name="Xiao L."/>
            <person name="Rajput S."/>
            <person name="Deng P."/>
            <person name="Jia W."/>
            <person name="Huang R."/>
            <person name="Zhang M."/>
            <person name="Sun Y."/>
            <person name="Hu J."/>
            <person name="Fu X."/>
            <person name="Schnable P.S."/>
            <person name="Li F."/>
            <person name="Zhang H."/>
            <person name="Feng B."/>
            <person name="Zhu X."/>
            <person name="Liu R."/>
            <person name="Schnable J.C."/>
            <person name="Zhu J.-K."/>
            <person name="Zhang H."/>
        </authorList>
    </citation>
    <scope>NUCLEOTIDE SEQUENCE [LARGE SCALE GENOMIC DNA]</scope>
</reference>
<evidence type="ECO:0000313" key="2">
    <source>
        <dbReference type="EMBL" id="RLM99091.1"/>
    </source>
</evidence>
<keyword evidence="3" id="KW-1185">Reference proteome</keyword>
<dbReference type="Proteomes" id="UP000275267">
    <property type="component" value="Unassembled WGS sequence"/>
</dbReference>
<dbReference type="InterPro" id="IPR012442">
    <property type="entry name" value="DUF1645_plant"/>
</dbReference>
<evidence type="ECO:0000256" key="1">
    <source>
        <dbReference type="SAM" id="MobiDB-lite"/>
    </source>
</evidence>
<name>A0A3L6R9W0_PANMI</name>
<feature type="compositionally biased region" description="Low complexity" evidence="1">
    <location>
        <begin position="130"/>
        <end position="142"/>
    </location>
</feature>
<accession>A0A3L6R9W0</accession>
<dbReference type="AlphaFoldDB" id="A0A3L6R9W0"/>
<dbReference type="PANTHER" id="PTHR33095">
    <property type="entry name" value="OS07G0619500 PROTEIN"/>
    <property type="match status" value="1"/>
</dbReference>